<evidence type="ECO:0000313" key="2">
    <source>
        <dbReference type="Proteomes" id="UP001489719"/>
    </source>
</evidence>
<keyword evidence="2" id="KW-1185">Reference proteome</keyword>
<reference evidence="2" key="1">
    <citation type="journal article" date="2024" name="Front. Bioeng. Biotechnol.">
        <title>Genome-scale model development and genomic sequencing of the oleaginous clade Lipomyces.</title>
        <authorList>
            <person name="Czajka J.J."/>
            <person name="Han Y."/>
            <person name="Kim J."/>
            <person name="Mondo S.J."/>
            <person name="Hofstad B.A."/>
            <person name="Robles A."/>
            <person name="Haridas S."/>
            <person name="Riley R."/>
            <person name="LaButti K."/>
            <person name="Pangilinan J."/>
            <person name="Andreopoulos W."/>
            <person name="Lipzen A."/>
            <person name="Yan J."/>
            <person name="Wang M."/>
            <person name="Ng V."/>
            <person name="Grigoriev I.V."/>
            <person name="Spatafora J.W."/>
            <person name="Magnuson J.K."/>
            <person name="Baker S.E."/>
            <person name="Pomraning K.R."/>
        </authorList>
    </citation>
    <scope>NUCLEOTIDE SEQUENCE [LARGE SCALE GENOMIC DNA]</scope>
    <source>
        <strain evidence="2">CBS 10300</strain>
    </source>
</reference>
<sequence length="110" mass="12098">MSSDSESSEASSEAAAAVVSFNSKTLARLFAEHFERPDTRISASAVEASAEYLRIFTREAIWRTDKALKDAAAAGERVDGKQTRRITPSRARMMEAEDLERIAGTLVLDF</sequence>
<name>A0ACC3TZ32_9ASCO</name>
<dbReference type="EMBL" id="MU970035">
    <property type="protein sequence ID" value="KAK9326266.1"/>
    <property type="molecule type" value="Genomic_DNA"/>
</dbReference>
<comment type="caution">
    <text evidence="1">The sequence shown here is derived from an EMBL/GenBank/DDBJ whole genome shotgun (WGS) entry which is preliminary data.</text>
</comment>
<protein>
    <submittedName>
        <fullName evidence="1">CENP-S associating centromere protein X-domain-containing protein</fullName>
    </submittedName>
</protein>
<gene>
    <name evidence="1" type="ORF">V1517DRAFT_312262</name>
</gene>
<dbReference type="Proteomes" id="UP001489719">
    <property type="component" value="Unassembled WGS sequence"/>
</dbReference>
<organism evidence="1 2">
    <name type="scientific">Lipomyces orientalis</name>
    <dbReference type="NCBI Taxonomy" id="1233043"/>
    <lineage>
        <taxon>Eukaryota</taxon>
        <taxon>Fungi</taxon>
        <taxon>Dikarya</taxon>
        <taxon>Ascomycota</taxon>
        <taxon>Saccharomycotina</taxon>
        <taxon>Lipomycetes</taxon>
        <taxon>Lipomycetales</taxon>
        <taxon>Lipomycetaceae</taxon>
        <taxon>Lipomyces</taxon>
    </lineage>
</organism>
<evidence type="ECO:0000313" key="1">
    <source>
        <dbReference type="EMBL" id="KAK9326266.1"/>
    </source>
</evidence>
<accession>A0ACC3TZ32</accession>
<proteinExistence type="predicted"/>